<dbReference type="NCBIfam" id="TIGR02595">
    <property type="entry name" value="PEP_CTERM"/>
    <property type="match status" value="1"/>
</dbReference>
<dbReference type="EMBL" id="JANUGV010000004">
    <property type="protein sequence ID" value="MCS0609504.1"/>
    <property type="molecule type" value="Genomic_DNA"/>
</dbReference>
<feature type="chain" id="PRO_5045721603" evidence="1">
    <location>
        <begin position="25"/>
        <end position="194"/>
    </location>
</feature>
<accession>A0ABT2BLV9</accession>
<proteinExistence type="predicted"/>
<keyword evidence="4" id="KW-1185">Reference proteome</keyword>
<feature type="signal peptide" evidence="1">
    <location>
        <begin position="1"/>
        <end position="24"/>
    </location>
</feature>
<gene>
    <name evidence="3" type="ORF">NX773_15140</name>
</gene>
<evidence type="ECO:0000313" key="4">
    <source>
        <dbReference type="Proteomes" id="UP001205861"/>
    </source>
</evidence>
<organism evidence="3 4">
    <name type="scientific">Massilia solisilvae</name>
    <dbReference type="NCBI Taxonomy" id="1811225"/>
    <lineage>
        <taxon>Bacteria</taxon>
        <taxon>Pseudomonadati</taxon>
        <taxon>Pseudomonadota</taxon>
        <taxon>Betaproteobacteria</taxon>
        <taxon>Burkholderiales</taxon>
        <taxon>Oxalobacteraceae</taxon>
        <taxon>Telluria group</taxon>
        <taxon>Massilia</taxon>
    </lineage>
</organism>
<evidence type="ECO:0000313" key="3">
    <source>
        <dbReference type="EMBL" id="MCS0609504.1"/>
    </source>
</evidence>
<dbReference type="RefSeq" id="WP_258857158.1">
    <property type="nucleotide sequence ID" value="NZ_JANUGV010000004.1"/>
</dbReference>
<feature type="domain" description="Ice-binding protein C-terminal" evidence="2">
    <location>
        <begin position="166"/>
        <end position="190"/>
    </location>
</feature>
<comment type="caution">
    <text evidence="3">The sequence shown here is derived from an EMBL/GenBank/DDBJ whole genome shotgun (WGS) entry which is preliminary data.</text>
</comment>
<name>A0ABT2BLV9_9BURK</name>
<keyword evidence="1" id="KW-0732">Signal</keyword>
<evidence type="ECO:0000256" key="1">
    <source>
        <dbReference type="SAM" id="SignalP"/>
    </source>
</evidence>
<protein>
    <submittedName>
        <fullName evidence="3">PEP-CTERM sorting domain-containing protein</fullName>
    </submittedName>
</protein>
<dbReference type="Proteomes" id="UP001205861">
    <property type="component" value="Unassembled WGS sequence"/>
</dbReference>
<evidence type="ECO:0000259" key="2">
    <source>
        <dbReference type="Pfam" id="PF07589"/>
    </source>
</evidence>
<dbReference type="Pfam" id="PF07589">
    <property type="entry name" value="PEP-CTERM"/>
    <property type="match status" value="1"/>
</dbReference>
<sequence length="194" mass="20081">MNTVRNTVIAGLLVAGITATSASAGTLTYQGVTFTSNWSGNVLSLEIDAANPTGDWLTATTLGALQIKDIGTFDSVSLTSAPGDAINWTLSSNELTANGCDGGAHVGQSLCYSGMHVALTDNMMFQFTFTGTNTNFTSPHLKVEMFNGAGGDKVGSLLSQNIPAAPVPEPDTYALMFGGLAALAALARRRKDRG</sequence>
<dbReference type="InterPro" id="IPR013424">
    <property type="entry name" value="Ice-binding_C"/>
</dbReference>
<reference evidence="3 4" key="1">
    <citation type="submission" date="2022-08" db="EMBL/GenBank/DDBJ databases">
        <title>Reclassification of Massilia species as members of the genera Telluria, Duganella, Pseudoduganella, Mokoshia gen. nov. and Zemynaea gen. nov. using orthogonal and non-orthogonal genome-based approaches.</title>
        <authorList>
            <person name="Bowman J.P."/>
        </authorList>
    </citation>
    <scope>NUCLEOTIDE SEQUENCE [LARGE SCALE GENOMIC DNA]</scope>
    <source>
        <strain evidence="3 4">JCM 31607</strain>
    </source>
</reference>